<organism evidence="2 3">
    <name type="scientific">Rhizoctonia solani</name>
    <dbReference type="NCBI Taxonomy" id="456999"/>
    <lineage>
        <taxon>Eukaryota</taxon>
        <taxon>Fungi</taxon>
        <taxon>Dikarya</taxon>
        <taxon>Basidiomycota</taxon>
        <taxon>Agaricomycotina</taxon>
        <taxon>Agaricomycetes</taxon>
        <taxon>Cantharellales</taxon>
        <taxon>Ceratobasidiaceae</taxon>
        <taxon>Rhizoctonia</taxon>
    </lineage>
</organism>
<feature type="non-terminal residue" evidence="2">
    <location>
        <position position="1"/>
    </location>
</feature>
<dbReference type="InterPro" id="IPR003615">
    <property type="entry name" value="HNH_nuc"/>
</dbReference>
<dbReference type="EMBL" id="CAJMWZ010003639">
    <property type="protein sequence ID" value="CAE6476895.1"/>
    <property type="molecule type" value="Genomic_DNA"/>
</dbReference>
<evidence type="ECO:0000313" key="2">
    <source>
        <dbReference type="EMBL" id="CAE6476895.1"/>
    </source>
</evidence>
<evidence type="ECO:0000259" key="1">
    <source>
        <dbReference type="Pfam" id="PF13391"/>
    </source>
</evidence>
<feature type="domain" description="HNH nuclease" evidence="1">
    <location>
        <begin position="64"/>
        <end position="128"/>
    </location>
</feature>
<accession>A0A8H3CCK1</accession>
<evidence type="ECO:0000313" key="3">
    <source>
        <dbReference type="Proteomes" id="UP000663850"/>
    </source>
</evidence>
<gene>
    <name evidence="2" type="ORF">RDB_LOCUS69984</name>
</gene>
<proteinExistence type="predicted"/>
<comment type="caution">
    <text evidence="2">The sequence shown here is derived from an EMBL/GenBank/DDBJ whole genome shotgun (WGS) entry which is preliminary data.</text>
</comment>
<reference evidence="2" key="1">
    <citation type="submission" date="2021-01" db="EMBL/GenBank/DDBJ databases">
        <authorList>
            <person name="Kaushik A."/>
        </authorList>
    </citation>
    <scope>NUCLEOTIDE SEQUENCE</scope>
    <source>
        <strain evidence="2">Type strain: AG8-Rh-89/</strain>
    </source>
</reference>
<name>A0A8H3CCK1_9AGAM</name>
<dbReference type="AlphaFoldDB" id="A0A8H3CCK1"/>
<protein>
    <recommendedName>
        <fullName evidence="1">HNH nuclease domain-containing protein</fullName>
    </recommendedName>
</protein>
<dbReference type="Pfam" id="PF13391">
    <property type="entry name" value="HNH_2"/>
    <property type="match status" value="1"/>
</dbReference>
<sequence length="274" mass="30817">MDHNIQTHSPPLAYGDFPYAPERPAPSAKAPAKSLAFSMVSGASYVSLGMNQLLSECAPDGECCAITRNVKPIEACHLIGKATKSDLQAKIESAWGTETGQFSTNCVANLIWLTRDMHNLFDDDHWALVPTRAVLTEMMAFNTVRPKPKPYNEMFPDEIREFHYVQFKSLPAFIMQFTDNKLRNFPQYSSEAGLPAPAQPEIDFPAYEIHRYPFESLGVIKSHAHPFFVTYNTGQKMHRLRKANGDLQLPPHANNYLFELGLSEALYNSWMGST</sequence>
<dbReference type="Proteomes" id="UP000663850">
    <property type="component" value="Unassembled WGS sequence"/>
</dbReference>